<gene>
    <name evidence="3" type="ordered locus">Isop_2704</name>
</gene>
<dbReference type="Gene3D" id="2.120.10.30">
    <property type="entry name" value="TolB, C-terminal domain"/>
    <property type="match status" value="1"/>
</dbReference>
<comment type="similarity">
    <text evidence="1">Belongs to the TolB family.</text>
</comment>
<dbReference type="PANTHER" id="PTHR36842">
    <property type="entry name" value="PROTEIN TOLB HOMOLOG"/>
    <property type="match status" value="1"/>
</dbReference>
<keyword evidence="4" id="KW-1185">Reference proteome</keyword>
<dbReference type="InterPro" id="IPR011659">
    <property type="entry name" value="WD40"/>
</dbReference>
<accession>E8QZY1</accession>
<dbReference type="SUPFAM" id="SSF82171">
    <property type="entry name" value="DPP6 N-terminal domain-like"/>
    <property type="match status" value="1"/>
</dbReference>
<evidence type="ECO:0000256" key="2">
    <source>
        <dbReference type="SAM" id="MobiDB-lite"/>
    </source>
</evidence>
<reference key="1">
    <citation type="submission" date="2010-11" db="EMBL/GenBank/DDBJ databases">
        <title>The complete sequence of chromosome of Isophaera pallida ATCC 43644.</title>
        <authorList>
            <consortium name="US DOE Joint Genome Institute (JGI-PGF)"/>
            <person name="Lucas S."/>
            <person name="Copeland A."/>
            <person name="Lapidus A."/>
            <person name="Bruce D."/>
            <person name="Goodwin L."/>
            <person name="Pitluck S."/>
            <person name="Kyrpides N."/>
            <person name="Mavromatis K."/>
            <person name="Pagani I."/>
            <person name="Ivanova N."/>
            <person name="Saunders E."/>
            <person name="Brettin T."/>
            <person name="Detter J.C."/>
            <person name="Han C."/>
            <person name="Tapia R."/>
            <person name="Land M."/>
            <person name="Hauser L."/>
            <person name="Markowitz V."/>
            <person name="Cheng J.-F."/>
            <person name="Hugenholtz P."/>
            <person name="Woyke T."/>
            <person name="Wu D."/>
            <person name="Eisen J.A."/>
        </authorList>
    </citation>
    <scope>NUCLEOTIDE SEQUENCE</scope>
    <source>
        <strain>ATCC 43644</strain>
    </source>
</reference>
<dbReference type="InterPro" id="IPR011042">
    <property type="entry name" value="6-blade_b-propeller_TolB-like"/>
</dbReference>
<dbReference type="RefSeq" id="WP_013565560.1">
    <property type="nucleotide sequence ID" value="NC_014962.1"/>
</dbReference>
<feature type="region of interest" description="Disordered" evidence="2">
    <location>
        <begin position="191"/>
        <end position="210"/>
    </location>
</feature>
<reference evidence="3 4" key="2">
    <citation type="journal article" date="2011" name="Stand. Genomic Sci.">
        <title>Complete genome sequence of Isosphaera pallida type strain (IS1B).</title>
        <authorList>
            <consortium name="US DOE Joint Genome Institute (JGI-PGF)"/>
            <person name="Goker M."/>
            <person name="Cleland D."/>
            <person name="Saunders E."/>
            <person name="Lapidus A."/>
            <person name="Nolan M."/>
            <person name="Lucas S."/>
            <person name="Hammon N."/>
            <person name="Deshpande S."/>
            <person name="Cheng J.F."/>
            <person name="Tapia R."/>
            <person name="Han C."/>
            <person name="Goodwin L."/>
            <person name="Pitluck S."/>
            <person name="Liolios K."/>
            <person name="Pagani I."/>
            <person name="Ivanova N."/>
            <person name="Mavromatis K."/>
            <person name="Pati A."/>
            <person name="Chen A."/>
            <person name="Palaniappan K."/>
            <person name="Land M."/>
            <person name="Hauser L."/>
            <person name="Chang Y.J."/>
            <person name="Jeffries C.D."/>
            <person name="Detter J.C."/>
            <person name="Beck B."/>
            <person name="Woyke T."/>
            <person name="Bristow J."/>
            <person name="Eisen J.A."/>
            <person name="Markowitz V."/>
            <person name="Hugenholtz P."/>
            <person name="Kyrpides N.C."/>
            <person name="Klenk H.P."/>
        </authorList>
    </citation>
    <scope>NUCLEOTIDE SEQUENCE [LARGE SCALE GENOMIC DNA]</scope>
    <source>
        <strain evidence="4">ATCC 43644 / DSM 9630 / IS1B</strain>
    </source>
</reference>
<dbReference type="HOGENOM" id="CLU_849353_0_0_0"/>
<dbReference type="eggNOG" id="COG0823">
    <property type="taxonomic scope" value="Bacteria"/>
</dbReference>
<feature type="compositionally biased region" description="Basic and acidic residues" evidence="2">
    <location>
        <begin position="291"/>
        <end position="302"/>
    </location>
</feature>
<dbReference type="OrthoDB" id="269409at2"/>
<dbReference type="AlphaFoldDB" id="E8QZY1"/>
<evidence type="ECO:0000313" key="4">
    <source>
        <dbReference type="Proteomes" id="UP000008631"/>
    </source>
</evidence>
<dbReference type="EMBL" id="CP002353">
    <property type="protein sequence ID" value="ADV63272.1"/>
    <property type="molecule type" value="Genomic_DNA"/>
</dbReference>
<dbReference type="PANTHER" id="PTHR36842:SF1">
    <property type="entry name" value="PROTEIN TOLB"/>
    <property type="match status" value="1"/>
</dbReference>
<evidence type="ECO:0000256" key="1">
    <source>
        <dbReference type="ARBA" id="ARBA00009820"/>
    </source>
</evidence>
<dbReference type="Pfam" id="PF07676">
    <property type="entry name" value="PD40"/>
    <property type="match status" value="3"/>
</dbReference>
<evidence type="ECO:0000313" key="3">
    <source>
        <dbReference type="EMBL" id="ADV63272.1"/>
    </source>
</evidence>
<dbReference type="STRING" id="575540.Isop_2704"/>
<dbReference type="InParanoid" id="E8QZY1"/>
<dbReference type="Pfam" id="PF26549">
    <property type="entry name" value="Tricorn_N"/>
    <property type="match status" value="1"/>
</dbReference>
<feature type="region of interest" description="Disordered" evidence="2">
    <location>
        <begin position="283"/>
        <end position="305"/>
    </location>
</feature>
<dbReference type="Proteomes" id="UP000008631">
    <property type="component" value="Chromosome"/>
</dbReference>
<sequence>MNYSKIKQLLVGLALSLMVWTGGTPSGRAEDRWEGPGVRHTFDGLEKFRPVWSADGRRLIYASMEPDGGSIHLCQLQVDHPFDATRRQPKRLFPDRDDPEFQAVPSPQSQSPWLAVTRVTRSGTQGDLDLVAFDLTSNPPRSRGIMGNVEGRLSHQEWPNWSADGSKLVFASTHEGNQEIHWIAWSDDPDAPDSQPHRVTRHPGIDTQPCWTPDGQRIVFVTDRWGGLELAITDLEGHRVERLTRQPGIDDSPDVSPDGRWIAFTTFREGMAEVFVMGIDGSNPRNLSRNPEGHDMHPRWTPDGRGVTFCTQRQGRWELVTLAVPTN</sequence>
<organism evidence="3 4">
    <name type="scientific">Isosphaera pallida (strain ATCC 43644 / DSM 9630 / IS1B)</name>
    <dbReference type="NCBI Taxonomy" id="575540"/>
    <lineage>
        <taxon>Bacteria</taxon>
        <taxon>Pseudomonadati</taxon>
        <taxon>Planctomycetota</taxon>
        <taxon>Planctomycetia</taxon>
        <taxon>Isosphaerales</taxon>
        <taxon>Isosphaeraceae</taxon>
        <taxon>Isosphaera</taxon>
    </lineage>
</organism>
<name>E8QZY1_ISOPI</name>
<proteinExistence type="inferred from homology"/>
<dbReference type="KEGG" id="ipa:Isop_2704"/>
<protein>
    <submittedName>
        <fullName evidence="3">WD40-like beta Propeller containing protein</fullName>
    </submittedName>
</protein>